<dbReference type="OrthoDB" id="1093155at2"/>
<dbReference type="InterPro" id="IPR001179">
    <property type="entry name" value="PPIase_FKBP_dom"/>
</dbReference>
<dbReference type="PROSITE" id="PS50059">
    <property type="entry name" value="FKBP_PPIASE"/>
    <property type="match status" value="1"/>
</dbReference>
<dbReference type="InterPro" id="IPR046357">
    <property type="entry name" value="PPIase_dom_sf"/>
</dbReference>
<reference evidence="6 7" key="1">
    <citation type="submission" date="2016-10" db="EMBL/GenBank/DDBJ databases">
        <authorList>
            <person name="Varghese N."/>
            <person name="Submissions S."/>
        </authorList>
    </citation>
    <scope>NUCLEOTIDE SEQUENCE [LARGE SCALE GENOMIC DNA]</scope>
    <source>
        <strain evidence="6 7">DSM 11449</strain>
    </source>
</reference>
<name>A0A1H2ZMY3_9FLAO</name>
<proteinExistence type="inferred from homology"/>
<evidence type="ECO:0000313" key="6">
    <source>
        <dbReference type="EMBL" id="SDX18743.1"/>
    </source>
</evidence>
<keyword evidence="3 4" id="KW-0413">Isomerase</keyword>
<evidence type="ECO:0000256" key="4">
    <source>
        <dbReference type="RuleBase" id="RU003915"/>
    </source>
</evidence>
<evidence type="ECO:0000259" key="5">
    <source>
        <dbReference type="PROSITE" id="PS50059"/>
    </source>
</evidence>
<dbReference type="Pfam" id="PF00254">
    <property type="entry name" value="FKBP_C"/>
    <property type="match status" value="1"/>
</dbReference>
<dbReference type="GO" id="GO:0003755">
    <property type="term" value="F:peptidyl-prolyl cis-trans isomerase activity"/>
    <property type="evidence" value="ECO:0007669"/>
    <property type="project" value="UniProtKB-UniRule"/>
</dbReference>
<dbReference type="SUPFAM" id="SSF54534">
    <property type="entry name" value="FKBP-like"/>
    <property type="match status" value="1"/>
</dbReference>
<comment type="caution">
    <text evidence="6">The sequence shown here is derived from an EMBL/GenBank/DDBJ whole genome shotgun (WGS) entry which is preliminary data.</text>
</comment>
<evidence type="ECO:0000313" key="7">
    <source>
        <dbReference type="Proteomes" id="UP000182771"/>
    </source>
</evidence>
<keyword evidence="7" id="KW-1185">Reference proteome</keyword>
<dbReference type="EMBL" id="FNND01000011">
    <property type="protein sequence ID" value="SDX18743.1"/>
    <property type="molecule type" value="Genomic_DNA"/>
</dbReference>
<dbReference type="Gene3D" id="3.10.50.40">
    <property type="match status" value="1"/>
</dbReference>
<feature type="domain" description="PPIase FKBP-type" evidence="5">
    <location>
        <begin position="88"/>
        <end position="175"/>
    </location>
</feature>
<dbReference type="PROSITE" id="PS51257">
    <property type="entry name" value="PROKAR_LIPOPROTEIN"/>
    <property type="match status" value="1"/>
</dbReference>
<evidence type="ECO:0000256" key="1">
    <source>
        <dbReference type="ARBA" id="ARBA00000971"/>
    </source>
</evidence>
<comment type="similarity">
    <text evidence="4">Belongs to the FKBP-type PPIase family.</text>
</comment>
<dbReference type="InterPro" id="IPR019869">
    <property type="entry name" value="Motility-assoc_PPIase_GldI"/>
</dbReference>
<dbReference type="RefSeq" id="WP_016421258.1">
    <property type="nucleotide sequence ID" value="NZ_FNND01000011.1"/>
</dbReference>
<dbReference type="NCBIfam" id="TIGR03516">
    <property type="entry name" value="ppisom_GldI"/>
    <property type="match status" value="1"/>
</dbReference>
<evidence type="ECO:0000256" key="2">
    <source>
        <dbReference type="ARBA" id="ARBA00023110"/>
    </source>
</evidence>
<evidence type="ECO:0000256" key="3">
    <source>
        <dbReference type="PROSITE-ProRule" id="PRU00277"/>
    </source>
</evidence>
<comment type="catalytic activity">
    <reaction evidence="1 3 4">
        <text>[protein]-peptidylproline (omega=180) = [protein]-peptidylproline (omega=0)</text>
        <dbReference type="Rhea" id="RHEA:16237"/>
        <dbReference type="Rhea" id="RHEA-COMP:10747"/>
        <dbReference type="Rhea" id="RHEA-COMP:10748"/>
        <dbReference type="ChEBI" id="CHEBI:83833"/>
        <dbReference type="ChEBI" id="CHEBI:83834"/>
        <dbReference type="EC" id="5.2.1.8"/>
    </reaction>
</comment>
<dbReference type="EC" id="5.2.1.8" evidence="4"/>
<sequence length="194" mass="22115">MRTIFALLILLLVVSCNKKEARRPVMIKTDTFLKESAKKNRELLEDQEAVMDSIIACDTLHTYLSSKDGFKYYYLSENAAPDPLPQFGDQVEFTYSISDIYGKEIYTKEDSKVITYIVDKQELFQGLRQAIKLLKVYEEAVFFFPSEIAFGYHGDKEKIGINKPIRAQVHILKITPAKEEDAIDTAKESAEGAN</sequence>
<organism evidence="6 7">
    <name type="scientific">Capnocytophaga granulosa</name>
    <dbReference type="NCBI Taxonomy" id="45242"/>
    <lineage>
        <taxon>Bacteria</taxon>
        <taxon>Pseudomonadati</taxon>
        <taxon>Bacteroidota</taxon>
        <taxon>Flavobacteriia</taxon>
        <taxon>Flavobacteriales</taxon>
        <taxon>Flavobacteriaceae</taxon>
        <taxon>Capnocytophaga</taxon>
    </lineage>
</organism>
<dbReference type="AlphaFoldDB" id="A0A1H2ZMY3"/>
<dbReference type="Proteomes" id="UP000182771">
    <property type="component" value="Unassembled WGS sequence"/>
</dbReference>
<keyword evidence="2 3" id="KW-0697">Rotamase</keyword>
<gene>
    <name evidence="6" type="ORF">SAMN05444420_11122</name>
</gene>
<protein>
    <recommendedName>
        <fullName evidence="4">Peptidyl-prolyl cis-trans isomerase</fullName>
        <ecNumber evidence="4">5.2.1.8</ecNumber>
    </recommendedName>
</protein>
<dbReference type="GeneID" id="85016096"/>
<accession>A0A1H2ZMY3</accession>